<keyword evidence="1" id="KW-0472">Membrane</keyword>
<keyword evidence="3" id="KW-1185">Reference proteome</keyword>
<evidence type="ECO:0000313" key="3">
    <source>
        <dbReference type="Proteomes" id="UP000605427"/>
    </source>
</evidence>
<comment type="caution">
    <text evidence="2">The sequence shown here is derived from an EMBL/GenBank/DDBJ whole genome shotgun (WGS) entry which is preliminary data.</text>
</comment>
<evidence type="ECO:0000256" key="1">
    <source>
        <dbReference type="SAM" id="Phobius"/>
    </source>
</evidence>
<protein>
    <recommendedName>
        <fullName evidence="4">DUF2892 domain-containing protein</fullName>
    </recommendedName>
</protein>
<dbReference type="Proteomes" id="UP000605427">
    <property type="component" value="Unassembled WGS sequence"/>
</dbReference>
<dbReference type="EMBL" id="BMDD01000006">
    <property type="protein sequence ID" value="GGH85736.1"/>
    <property type="molecule type" value="Genomic_DNA"/>
</dbReference>
<feature type="transmembrane region" description="Helical" evidence="1">
    <location>
        <begin position="9"/>
        <end position="27"/>
    </location>
</feature>
<feature type="transmembrane region" description="Helical" evidence="1">
    <location>
        <begin position="33"/>
        <end position="52"/>
    </location>
</feature>
<gene>
    <name evidence="2" type="ORF">GCM10007362_43860</name>
</gene>
<keyword evidence="1" id="KW-0812">Transmembrane</keyword>
<accession>A0ABQ2A4Y0</accession>
<evidence type="ECO:0000313" key="2">
    <source>
        <dbReference type="EMBL" id="GGH85736.1"/>
    </source>
</evidence>
<organism evidence="2 3">
    <name type="scientific">Saccharibacillus endophyticus</name>
    <dbReference type="NCBI Taxonomy" id="2060666"/>
    <lineage>
        <taxon>Bacteria</taxon>
        <taxon>Bacillati</taxon>
        <taxon>Bacillota</taxon>
        <taxon>Bacilli</taxon>
        <taxon>Bacillales</taxon>
        <taxon>Paenibacillaceae</taxon>
        <taxon>Saccharibacillus</taxon>
    </lineage>
</organism>
<name>A0ABQ2A4Y0_9BACL</name>
<reference evidence="3" key="1">
    <citation type="journal article" date="2019" name="Int. J. Syst. Evol. Microbiol.">
        <title>The Global Catalogue of Microorganisms (GCM) 10K type strain sequencing project: providing services to taxonomists for standard genome sequencing and annotation.</title>
        <authorList>
            <consortium name="The Broad Institute Genomics Platform"/>
            <consortium name="The Broad Institute Genome Sequencing Center for Infectious Disease"/>
            <person name="Wu L."/>
            <person name="Ma J."/>
        </authorList>
    </citation>
    <scope>NUCLEOTIDE SEQUENCE [LARGE SCALE GENOMIC DNA]</scope>
    <source>
        <strain evidence="3">CCM 8702</strain>
    </source>
</reference>
<evidence type="ECO:0008006" key="4">
    <source>
        <dbReference type="Google" id="ProtNLM"/>
    </source>
</evidence>
<proteinExistence type="predicted"/>
<keyword evidence="1" id="KW-1133">Transmembrane helix</keyword>
<dbReference type="RefSeq" id="WP_172246763.1">
    <property type="nucleotide sequence ID" value="NZ_BMDD01000006.1"/>
</dbReference>
<sequence length="72" mass="7997">MMFKKHNRSIIRFVLAAIMIAVGILMLKDNLIAGIFSLAVATYALVSGILWLRVERRPEGSTDLSKPPKGKK</sequence>